<feature type="transmembrane region" description="Helical" evidence="1">
    <location>
        <begin position="43"/>
        <end position="61"/>
    </location>
</feature>
<keyword evidence="3" id="KW-1185">Reference proteome</keyword>
<dbReference type="EMBL" id="JH668254">
    <property type="protein sequence ID" value="EIM19230.1"/>
    <property type="molecule type" value="Genomic_DNA"/>
</dbReference>
<dbReference type="AlphaFoldDB" id="I4Y5I8"/>
<accession>I4Y5I8</accession>
<reference evidence="2 3" key="1">
    <citation type="journal article" date="2012" name="Fungal Genet. Biol.">
        <title>The genome of the xerotolerant mold Wallemia sebi reveals adaptations to osmotic stress and suggests cryptic sexual reproduction.</title>
        <authorList>
            <person name="Padamsee M."/>
            <person name="Kumar T.K.A."/>
            <person name="Riley R."/>
            <person name="Binder M."/>
            <person name="Boyd A."/>
            <person name="Calvo A.M."/>
            <person name="Furukawa K."/>
            <person name="Hesse C."/>
            <person name="Hohmann S."/>
            <person name="James T.Y."/>
            <person name="LaButti K."/>
            <person name="Lapidus A."/>
            <person name="Lindquist E."/>
            <person name="Lucas S."/>
            <person name="Miller K."/>
            <person name="Shantappa S."/>
            <person name="Grigoriev I.V."/>
            <person name="Hibbett D.S."/>
            <person name="McLaughlin D.J."/>
            <person name="Spatafora J.W."/>
            <person name="Aime M.C."/>
        </authorList>
    </citation>
    <scope>NUCLEOTIDE SEQUENCE [LARGE SCALE GENOMIC DNA]</scope>
    <source>
        <strain evidence="3">ATCC MYA-4683 / CBS 633.66</strain>
    </source>
</reference>
<gene>
    <name evidence="2" type="ORF">WALSEDRAFT_61575</name>
</gene>
<protein>
    <submittedName>
        <fullName evidence="2">Uncharacterized protein</fullName>
    </submittedName>
</protein>
<dbReference type="GeneID" id="18474614"/>
<keyword evidence="1" id="KW-0472">Membrane</keyword>
<organism evidence="2 3">
    <name type="scientific">Wallemia mellicola (strain ATCC MYA-4683 / CBS 633.66)</name>
    <name type="common">Wallemia sebi (CBS 633.66)</name>
    <dbReference type="NCBI Taxonomy" id="671144"/>
    <lineage>
        <taxon>Eukaryota</taxon>
        <taxon>Fungi</taxon>
        <taxon>Dikarya</taxon>
        <taxon>Basidiomycota</taxon>
        <taxon>Wallemiomycotina</taxon>
        <taxon>Wallemiomycetes</taxon>
        <taxon>Wallemiales</taxon>
        <taxon>Wallemiaceae</taxon>
        <taxon>Wallemia</taxon>
    </lineage>
</organism>
<dbReference type="RefSeq" id="XP_006960727.1">
    <property type="nucleotide sequence ID" value="XM_006960665.1"/>
</dbReference>
<name>I4Y5I8_WALMC</name>
<dbReference type="InParanoid" id="I4Y5I8"/>
<evidence type="ECO:0000313" key="3">
    <source>
        <dbReference type="Proteomes" id="UP000005242"/>
    </source>
</evidence>
<proteinExistence type="predicted"/>
<evidence type="ECO:0000313" key="2">
    <source>
        <dbReference type="EMBL" id="EIM19230.1"/>
    </source>
</evidence>
<dbReference type="KEGG" id="wse:WALSEDRAFT_61575"/>
<dbReference type="Proteomes" id="UP000005242">
    <property type="component" value="Unassembled WGS sequence"/>
</dbReference>
<dbReference type="HOGENOM" id="CLU_2074981_0_0_1"/>
<evidence type="ECO:0000256" key="1">
    <source>
        <dbReference type="SAM" id="Phobius"/>
    </source>
</evidence>
<keyword evidence="1" id="KW-1133">Transmembrane helix</keyword>
<keyword evidence="1" id="KW-0812">Transmembrane</keyword>
<sequence length="118" mass="13682">MITRRLAAARINNTLSKSVYPSSICRNYSSDASRRHKAVYREIYPAMIRIGVVAMIVYYGLQVSWSYLYKQRLEIELEKQVKELENKVDDRYYGNSKLDALAEAPKSTISQLRSWIGL</sequence>